<comment type="caution">
    <text evidence="2">The sequence shown here is derived from an EMBL/GenBank/DDBJ whole genome shotgun (WGS) entry which is preliminary data.</text>
</comment>
<reference evidence="2 3" key="1">
    <citation type="journal article" date="2012" name="J. Bacteriol.">
        <title>Complete Genome Sequence of Mycobacterium vaccae Type Strain ATCC 25954.</title>
        <authorList>
            <person name="Ho Y.S."/>
            <person name="Adroub S.A."/>
            <person name="Abadi M."/>
            <person name="Al Alwan B."/>
            <person name="Alkhateeb R."/>
            <person name="Gao G."/>
            <person name="Ragab A."/>
            <person name="Ali S."/>
            <person name="van Soolingen D."/>
            <person name="Bitter W."/>
            <person name="Pain A."/>
            <person name="Abdallah A.M."/>
        </authorList>
    </citation>
    <scope>NUCLEOTIDE SEQUENCE [LARGE SCALE GENOMIC DNA]</scope>
    <source>
        <strain evidence="2 3">ATCC 25954</strain>
    </source>
</reference>
<gene>
    <name evidence="2" type="ORF">MVAC_12441</name>
</gene>
<evidence type="ECO:0000313" key="2">
    <source>
        <dbReference type="EMBL" id="EJZ09480.1"/>
    </source>
</evidence>
<keyword evidence="1" id="KW-0175">Coiled coil</keyword>
<keyword evidence="3" id="KW-1185">Reference proteome</keyword>
<evidence type="ECO:0000313" key="3">
    <source>
        <dbReference type="Proteomes" id="UP000006072"/>
    </source>
</evidence>
<dbReference type="RefSeq" id="WP_003932988.1">
    <property type="nucleotide sequence ID" value="NZ_JH814697.1"/>
</dbReference>
<protein>
    <submittedName>
        <fullName evidence="2">Uncharacterized protein</fullName>
    </submittedName>
</protein>
<evidence type="ECO:0000256" key="1">
    <source>
        <dbReference type="SAM" id="Coils"/>
    </source>
</evidence>
<proteinExistence type="predicted"/>
<dbReference type="EMBL" id="ALQA01000022">
    <property type="protein sequence ID" value="EJZ09480.1"/>
    <property type="molecule type" value="Genomic_DNA"/>
</dbReference>
<feature type="coiled-coil region" evidence="1">
    <location>
        <begin position="24"/>
        <end position="78"/>
    </location>
</feature>
<dbReference type="Proteomes" id="UP000006072">
    <property type="component" value="Unassembled WGS sequence"/>
</dbReference>
<name>K0UWU6_MYCVA</name>
<dbReference type="AlphaFoldDB" id="K0UWU6"/>
<organism evidence="2 3">
    <name type="scientific">Mycolicibacterium vaccae ATCC 25954</name>
    <dbReference type="NCBI Taxonomy" id="1194972"/>
    <lineage>
        <taxon>Bacteria</taxon>
        <taxon>Bacillati</taxon>
        <taxon>Actinomycetota</taxon>
        <taxon>Actinomycetes</taxon>
        <taxon>Mycobacteriales</taxon>
        <taxon>Mycobacteriaceae</taxon>
        <taxon>Mycolicibacterium</taxon>
    </lineage>
</organism>
<accession>K0UWU6</accession>
<sequence length="287" mass="31955">MYLRTDSGLGEAVRTRHTAVDDAIRRARAQMKAESDRYQAAARQGHTVVKGLRYFDRLSQWAREAEFLENLKAVYENQSGVPLNYTRFPVTKTDAQGRSTRNTPWRFTPQRQQFDRSEAAGSFCLGSTRSMALRSIFGVGKPTYRTVLAALNSAILAARSDRDASAEARLLISRIVSHTADPGSLAQFNQDLAERYGVTNVKVVAVDRRRAMDALKAGAPVMADLEGGWHWVMVSRSPRGELWANDPLVDRTIRRITAAELGNRFEIVVDATTSQPIVPGNSAPYQR</sequence>
<dbReference type="PATRIC" id="fig|1194972.3.peg.2489"/>
<dbReference type="HOGENOM" id="CLU_969180_0_0_11"/>